<evidence type="ECO:0000256" key="1">
    <source>
        <dbReference type="ARBA" id="ARBA00022679"/>
    </source>
</evidence>
<dbReference type="GO" id="GO:0016740">
    <property type="term" value="F:transferase activity"/>
    <property type="evidence" value="ECO:0007669"/>
    <property type="project" value="UniProtKB-KW"/>
</dbReference>
<dbReference type="GeneID" id="41992138"/>
<dbReference type="InterPro" id="IPR023213">
    <property type="entry name" value="CAT-like_dom_sf"/>
</dbReference>
<dbReference type="Pfam" id="PF22664">
    <property type="entry name" value="TRI-like_N"/>
    <property type="match status" value="1"/>
</dbReference>
<keyword evidence="1" id="KW-0808">Transferase</keyword>
<evidence type="ECO:0000313" key="3">
    <source>
        <dbReference type="EMBL" id="RBR24497.1"/>
    </source>
</evidence>
<reference evidence="3 4" key="1">
    <citation type="submission" date="2018-06" db="EMBL/GenBank/DDBJ databases">
        <title>Fusarium incarnatum-equiseti species complex species 28.</title>
        <authorList>
            <person name="Gardiner D.M."/>
        </authorList>
    </citation>
    <scope>NUCLEOTIDE SEQUENCE [LARGE SCALE GENOMIC DNA]</scope>
    <source>
        <strain evidence="3 4">FIESC_28</strain>
    </source>
</reference>
<evidence type="ECO:0000259" key="2">
    <source>
        <dbReference type="Pfam" id="PF22664"/>
    </source>
</evidence>
<dbReference type="Gene3D" id="3.30.559.10">
    <property type="entry name" value="Chloramphenicol acetyltransferase-like domain"/>
    <property type="match status" value="2"/>
</dbReference>
<comment type="caution">
    <text evidence="3">The sequence shown here is derived from an EMBL/GenBank/DDBJ whole genome shotgun (WGS) entry which is preliminary data.</text>
</comment>
<gene>
    <name evidence="3" type="ORF">FIESC28_02693</name>
</gene>
<evidence type="ECO:0000313" key="4">
    <source>
        <dbReference type="Proteomes" id="UP000253153"/>
    </source>
</evidence>
<proteinExistence type="predicted"/>
<dbReference type="PANTHER" id="PTHR31896">
    <property type="entry name" value="FAMILY REGULATORY PROTEIN, PUTATIVE (AFU_ORTHOLOGUE AFUA_3G14730)-RELATED"/>
    <property type="match status" value="1"/>
</dbReference>
<dbReference type="PANTHER" id="PTHR31896:SF64">
    <property type="entry name" value="TRICHOTHECENE 3-O-ACETYLTRANSFERASE"/>
    <property type="match status" value="1"/>
</dbReference>
<dbReference type="InterPro" id="IPR051283">
    <property type="entry name" value="Sec_Metabolite_Acyltrans"/>
</dbReference>
<name>A0A366S578_9HYPO</name>
<accession>A0A366S578</accession>
<dbReference type="Proteomes" id="UP000253153">
    <property type="component" value="Unassembled WGS sequence"/>
</dbReference>
<organism evidence="3 4">
    <name type="scientific">Fusarium coffeatum</name>
    <dbReference type="NCBI Taxonomy" id="231269"/>
    <lineage>
        <taxon>Eukaryota</taxon>
        <taxon>Fungi</taxon>
        <taxon>Dikarya</taxon>
        <taxon>Ascomycota</taxon>
        <taxon>Pezizomycotina</taxon>
        <taxon>Sordariomycetes</taxon>
        <taxon>Hypocreomycetidae</taxon>
        <taxon>Hypocreales</taxon>
        <taxon>Nectriaceae</taxon>
        <taxon>Fusarium</taxon>
        <taxon>Fusarium incarnatum-equiseti species complex</taxon>
    </lineage>
</organism>
<keyword evidence="4" id="KW-1185">Reference proteome</keyword>
<dbReference type="OrthoDB" id="1862401at2759"/>
<sequence>MTAQDTTTQKLDMELDIIGQQPLMTEIYTQISFVFPVTDDSTHPAILDTFNKGLQRLSQAFPWVAGQVKKNETDALRITPFEEIPRMIVKDLRNDPSAPTMEALRKAEFPMKMFDENVIAPRKTLPIGISPDEPSPVLIFQLNFIQGGIIFTVNGQHACMDMTGQDGITRLLSKACRNEEFTEEEVKVMALERKGLVPFIDDYKLDNELRHQVVKPPSTESAPAPPKASWAFFSFGPEALSELKDEATRTLQDGVDGAAKPKFVSTDDALSAFIWQCTSRVRLPRVEESARTLFCRAVDVRTQLDVPKDYPGILQNMAYSSSTLSQISNEPLGAVASRLRSQLNRESLRRRTQAFVSHIAKHPGVLSVTADADPSTDIMLSSWAKTGWWNYDFGLGLGKPESVRRPIFEPMESLMYLMPKRPDGEITAALSLRDEDMERLKGDERWTKFGRFIG</sequence>
<dbReference type="AlphaFoldDB" id="A0A366S578"/>
<dbReference type="RefSeq" id="XP_031019088.1">
    <property type="nucleotide sequence ID" value="XM_031156842.1"/>
</dbReference>
<dbReference type="EMBL" id="QKXC01000056">
    <property type="protein sequence ID" value="RBR24497.1"/>
    <property type="molecule type" value="Genomic_DNA"/>
</dbReference>
<protein>
    <recommendedName>
        <fullName evidence="2">Trichothecene 3-O-acetyltransferase-like N-terminal domain-containing protein</fullName>
    </recommendedName>
</protein>
<feature type="domain" description="Trichothecene 3-O-acetyltransferase-like N-terminal" evidence="2">
    <location>
        <begin position="27"/>
        <end position="176"/>
    </location>
</feature>
<dbReference type="InterPro" id="IPR054710">
    <property type="entry name" value="Tri101-like_N"/>
</dbReference>